<dbReference type="Gene3D" id="1.10.287.130">
    <property type="match status" value="1"/>
</dbReference>
<comment type="caution">
    <text evidence="5">The sequence shown here is derived from an EMBL/GenBank/DDBJ whole genome shotgun (WGS) entry which is preliminary data.</text>
</comment>
<dbReference type="PANTHER" id="PTHR43065">
    <property type="entry name" value="SENSOR HISTIDINE KINASE"/>
    <property type="match status" value="1"/>
</dbReference>
<gene>
    <name evidence="5" type="ORF">J1C56_18520</name>
</gene>
<dbReference type="PRINTS" id="PR00344">
    <property type="entry name" value="BCTRLSENSOR"/>
</dbReference>
<dbReference type="Gene3D" id="3.30.565.10">
    <property type="entry name" value="Histidine kinase-like ATPase, C-terminal domain"/>
    <property type="match status" value="1"/>
</dbReference>
<dbReference type="Pfam" id="PF02518">
    <property type="entry name" value="HATPase_c"/>
    <property type="match status" value="1"/>
</dbReference>
<comment type="catalytic activity">
    <reaction evidence="1">
        <text>ATP + protein L-histidine = ADP + protein N-phospho-L-histidine.</text>
        <dbReference type="EC" id="2.7.13.3"/>
    </reaction>
</comment>
<evidence type="ECO:0000256" key="1">
    <source>
        <dbReference type="ARBA" id="ARBA00000085"/>
    </source>
</evidence>
<dbReference type="InterPro" id="IPR036097">
    <property type="entry name" value="HisK_dim/P_sf"/>
</dbReference>
<dbReference type="EMBL" id="JAFLWW010000005">
    <property type="protein sequence ID" value="MBT1157591.1"/>
    <property type="molecule type" value="Genomic_DNA"/>
</dbReference>
<evidence type="ECO:0000256" key="3">
    <source>
        <dbReference type="ARBA" id="ARBA00022553"/>
    </source>
</evidence>
<keyword evidence="6" id="KW-1185">Reference proteome</keyword>
<dbReference type="InterPro" id="IPR005467">
    <property type="entry name" value="His_kinase_dom"/>
</dbReference>
<dbReference type="SMART" id="SM00388">
    <property type="entry name" value="HisKA"/>
    <property type="match status" value="1"/>
</dbReference>
<dbReference type="Pfam" id="PF00512">
    <property type="entry name" value="HisKA"/>
    <property type="match status" value="1"/>
</dbReference>
<dbReference type="Proteomes" id="UP001138921">
    <property type="component" value="Unassembled WGS sequence"/>
</dbReference>
<dbReference type="SMART" id="SM00387">
    <property type="entry name" value="HATPase_c"/>
    <property type="match status" value="1"/>
</dbReference>
<evidence type="ECO:0000313" key="6">
    <source>
        <dbReference type="Proteomes" id="UP001138921"/>
    </source>
</evidence>
<dbReference type="EC" id="2.7.13.3" evidence="2"/>
<dbReference type="InterPro" id="IPR003661">
    <property type="entry name" value="HisK_dim/P_dom"/>
</dbReference>
<accession>A0A9X1D700</accession>
<dbReference type="CDD" id="cd00082">
    <property type="entry name" value="HisKA"/>
    <property type="match status" value="1"/>
</dbReference>
<dbReference type="InterPro" id="IPR003594">
    <property type="entry name" value="HATPase_dom"/>
</dbReference>
<dbReference type="PANTHER" id="PTHR43065:SF42">
    <property type="entry name" value="TWO-COMPONENT SENSOR PPRA"/>
    <property type="match status" value="1"/>
</dbReference>
<dbReference type="RefSeq" id="WP_214391531.1">
    <property type="nucleotide sequence ID" value="NZ_JAFLWW010000005.1"/>
</dbReference>
<dbReference type="InterPro" id="IPR004358">
    <property type="entry name" value="Sig_transdc_His_kin-like_C"/>
</dbReference>
<dbReference type="AlphaFoldDB" id="A0A9X1D700"/>
<reference evidence="5" key="2">
    <citation type="submission" date="2021-03" db="EMBL/GenBank/DDBJ databases">
        <authorList>
            <person name="Artuso I."/>
            <person name="Turrini P."/>
            <person name="Pirolo M."/>
            <person name="Lugli G.A."/>
            <person name="Ventura M."/>
            <person name="Visca P."/>
        </authorList>
    </citation>
    <scope>NUCLEOTIDE SEQUENCE</scope>
    <source>
        <strain evidence="5">LMG 26462</strain>
    </source>
</reference>
<dbReference type="GO" id="GO:0000155">
    <property type="term" value="F:phosphorelay sensor kinase activity"/>
    <property type="evidence" value="ECO:0007669"/>
    <property type="project" value="InterPro"/>
</dbReference>
<sequence>MAFALYSVEASKARLAGELEVTGRTLHRLISQRAAQHDAHMTSLIALTSGAEPAPLGAVRQVMESITRFYPRIAWIALVSLDGGEGGAGPATGVAGAGAVTGADAGADRAGAADVGSAAEAGAAGAAAEASGAATGAAAAPGGVRMLVEVPEGGGEDLAPLRGAIGEQLRGKIGVHASRNGRYLLAKRAPAPSDAALVFGIDAALLLEPEERPAWAHLRLTLDGQELLDLPGASGAGVSFVTAPHFEKVIDGEGQKILLSLDRALPLDELLPLRSVLGFAVLAGLASFALMFALRQRAAAQQSQQVARAAEARALLQERETLLAHASRVNAMGELASGIAHELTQPLTAVLSRSQAALRLAGAQKLDLGLITQALDVNVREAKRAGEMLKRMRDYASNKAPEPKPSALNGIVSEIVALTAADLERRGIKLELDLSAEAPEAVVDAIEMEQVLHNLIRNAADALEGAGILDARISIATKIVGAEVQVVVADNGPGIAADVLPKLFVPFFTTKADGMGLGLSLCQTLVERVDGRIEAGNAAGGGARFVITLPRVKA</sequence>
<dbReference type="InterPro" id="IPR036890">
    <property type="entry name" value="HATPase_C_sf"/>
</dbReference>
<keyword evidence="3" id="KW-0597">Phosphoprotein</keyword>
<organism evidence="5 6">
    <name type="scientific">Aminobacter anthyllidis</name>
    <dbReference type="NCBI Taxonomy" id="1035067"/>
    <lineage>
        <taxon>Bacteria</taxon>
        <taxon>Pseudomonadati</taxon>
        <taxon>Pseudomonadota</taxon>
        <taxon>Alphaproteobacteria</taxon>
        <taxon>Hyphomicrobiales</taxon>
        <taxon>Phyllobacteriaceae</taxon>
        <taxon>Aminobacter</taxon>
    </lineage>
</organism>
<protein>
    <recommendedName>
        <fullName evidence="2">histidine kinase</fullName>
        <ecNumber evidence="2">2.7.13.3</ecNumber>
    </recommendedName>
</protein>
<feature type="domain" description="Histidine kinase" evidence="4">
    <location>
        <begin position="338"/>
        <end position="553"/>
    </location>
</feature>
<dbReference type="PROSITE" id="PS50109">
    <property type="entry name" value="HIS_KIN"/>
    <property type="match status" value="1"/>
</dbReference>
<evidence type="ECO:0000313" key="5">
    <source>
        <dbReference type="EMBL" id="MBT1157591.1"/>
    </source>
</evidence>
<dbReference type="SUPFAM" id="SSF47384">
    <property type="entry name" value="Homodimeric domain of signal transducing histidine kinase"/>
    <property type="match status" value="1"/>
</dbReference>
<dbReference type="SUPFAM" id="SSF55874">
    <property type="entry name" value="ATPase domain of HSP90 chaperone/DNA topoisomerase II/histidine kinase"/>
    <property type="match status" value="1"/>
</dbReference>
<proteinExistence type="predicted"/>
<name>A0A9X1D700_9HYPH</name>
<evidence type="ECO:0000259" key="4">
    <source>
        <dbReference type="PROSITE" id="PS50109"/>
    </source>
</evidence>
<evidence type="ECO:0000256" key="2">
    <source>
        <dbReference type="ARBA" id="ARBA00012438"/>
    </source>
</evidence>
<reference evidence="5" key="1">
    <citation type="journal article" date="2021" name="Microorganisms">
        <title>Phylogenomic Reconstruction and Metabolic Potential of the Genus Aminobacter.</title>
        <authorList>
            <person name="Artuso I."/>
            <person name="Turrini P."/>
            <person name="Pirolo M."/>
            <person name="Lugli G.A."/>
            <person name="Ventura M."/>
            <person name="Visca P."/>
        </authorList>
    </citation>
    <scope>NUCLEOTIDE SEQUENCE</scope>
    <source>
        <strain evidence="5">LMG 26462</strain>
    </source>
</reference>